<dbReference type="InterPro" id="IPR016181">
    <property type="entry name" value="Acyl_CoA_acyltransferase"/>
</dbReference>
<keyword evidence="1" id="KW-0808">Transferase</keyword>
<dbReference type="SUPFAM" id="SSF55729">
    <property type="entry name" value="Acyl-CoA N-acyltransferases (Nat)"/>
    <property type="match status" value="1"/>
</dbReference>
<reference evidence="4" key="1">
    <citation type="submission" date="2017-02" db="UniProtKB">
        <authorList>
            <consortium name="WormBaseParasite"/>
        </authorList>
    </citation>
    <scope>IDENTIFICATION</scope>
</reference>
<sequence>MRMHEHAKLIGKKGIILVPYCKHQVGKYNSWMKDEELRKSTQMERLTLAGESMYGGRCQYSPKRRRKGLDEEAIRMILKFAYQFLGARHFEDNIINLRFLQKIGFFVTSLCNELVLAEAMTHLEITENKYP</sequence>
<dbReference type="STRING" id="1147741.A0A0R3S3S1"/>
<dbReference type="PANTHER" id="PTHR13256">
    <property type="entry name" value="N-ACETYLTRANSFERASE 9"/>
    <property type="match status" value="1"/>
</dbReference>
<name>A0A0R3S3S1_9BILA</name>
<dbReference type="InterPro" id="IPR039135">
    <property type="entry name" value="NAT9-like"/>
</dbReference>
<proteinExistence type="predicted"/>
<evidence type="ECO:0000256" key="1">
    <source>
        <dbReference type="ARBA" id="ARBA00022679"/>
    </source>
</evidence>
<evidence type="ECO:0000313" key="3">
    <source>
        <dbReference type="Proteomes" id="UP000050640"/>
    </source>
</evidence>
<protein>
    <submittedName>
        <fullName evidence="4">N-acetyltransferase domain-containing protein</fullName>
    </submittedName>
</protein>
<dbReference type="Proteomes" id="UP000050640">
    <property type="component" value="Unplaced"/>
</dbReference>
<organism evidence="3 4">
    <name type="scientific">Elaeophora elaphi</name>
    <dbReference type="NCBI Taxonomy" id="1147741"/>
    <lineage>
        <taxon>Eukaryota</taxon>
        <taxon>Metazoa</taxon>
        <taxon>Ecdysozoa</taxon>
        <taxon>Nematoda</taxon>
        <taxon>Chromadorea</taxon>
        <taxon>Rhabditida</taxon>
        <taxon>Spirurina</taxon>
        <taxon>Spiruromorpha</taxon>
        <taxon>Filarioidea</taxon>
        <taxon>Onchocercidae</taxon>
        <taxon>Elaeophora</taxon>
    </lineage>
</organism>
<dbReference type="AlphaFoldDB" id="A0A0R3S3S1"/>
<evidence type="ECO:0000313" key="4">
    <source>
        <dbReference type="WBParaSite" id="EEL_0000942201-mRNA-1"/>
    </source>
</evidence>
<accession>A0A0R3S3S1</accession>
<dbReference type="GO" id="GO:0008080">
    <property type="term" value="F:N-acetyltransferase activity"/>
    <property type="evidence" value="ECO:0007669"/>
    <property type="project" value="InterPro"/>
</dbReference>
<keyword evidence="2" id="KW-0012">Acyltransferase</keyword>
<dbReference type="PANTHER" id="PTHR13256:SF16">
    <property type="entry name" value="ALPHA_BETA-TUBULIN-N-ACETYLTRANSFERASE 9"/>
    <property type="match status" value="1"/>
</dbReference>
<dbReference type="WBParaSite" id="EEL_0000942201-mRNA-1">
    <property type="protein sequence ID" value="EEL_0000942201-mRNA-1"/>
    <property type="gene ID" value="EEL_0000942201"/>
</dbReference>
<evidence type="ECO:0000256" key="2">
    <source>
        <dbReference type="ARBA" id="ARBA00023315"/>
    </source>
</evidence>
<keyword evidence="3" id="KW-1185">Reference proteome</keyword>